<keyword evidence="3" id="KW-1185">Reference proteome</keyword>
<feature type="compositionally biased region" description="Basic and acidic residues" evidence="1">
    <location>
        <begin position="45"/>
        <end position="60"/>
    </location>
</feature>
<organism evidence="2 3">
    <name type="scientific">Luteimonas endophytica</name>
    <dbReference type="NCBI Taxonomy" id="3042023"/>
    <lineage>
        <taxon>Bacteria</taxon>
        <taxon>Pseudomonadati</taxon>
        <taxon>Pseudomonadota</taxon>
        <taxon>Gammaproteobacteria</taxon>
        <taxon>Lysobacterales</taxon>
        <taxon>Lysobacteraceae</taxon>
        <taxon>Luteimonas</taxon>
    </lineage>
</organism>
<proteinExistence type="predicted"/>
<evidence type="ECO:0000256" key="1">
    <source>
        <dbReference type="SAM" id="MobiDB-lite"/>
    </source>
</evidence>
<dbReference type="Proteomes" id="UP001156940">
    <property type="component" value="Unassembled WGS sequence"/>
</dbReference>
<gene>
    <name evidence="2" type="ORF">QFW77_14675</name>
</gene>
<comment type="caution">
    <text evidence="2">The sequence shown here is derived from an EMBL/GenBank/DDBJ whole genome shotgun (WGS) entry which is preliminary data.</text>
</comment>
<reference evidence="2 3" key="1">
    <citation type="submission" date="2023-04" db="EMBL/GenBank/DDBJ databases">
        <title>Luteimonas endophyticus RD2P54.</title>
        <authorList>
            <person name="Sun J.-Q."/>
        </authorList>
    </citation>
    <scope>NUCLEOTIDE SEQUENCE [LARGE SCALE GENOMIC DNA]</scope>
    <source>
        <strain evidence="2 3">RD2P54</strain>
    </source>
</reference>
<protein>
    <submittedName>
        <fullName evidence="2">Uncharacterized protein</fullName>
    </submittedName>
</protein>
<name>A0ABT6JBM3_9GAMM</name>
<accession>A0ABT6JBM3</accession>
<dbReference type="EMBL" id="JARXRM010000043">
    <property type="protein sequence ID" value="MDH5824223.1"/>
    <property type="molecule type" value="Genomic_DNA"/>
</dbReference>
<evidence type="ECO:0000313" key="3">
    <source>
        <dbReference type="Proteomes" id="UP001156940"/>
    </source>
</evidence>
<sequence>MQQQDLKLDIASRLLSGIVSQDRNRKLLDRLDDIDHSLEVADELIRRSKGDAPPTRDHTLQPRPITRTREKVIQREQLPLQQILEARRAGSQSKPSRGPTLH</sequence>
<feature type="region of interest" description="Disordered" evidence="1">
    <location>
        <begin position="45"/>
        <end position="65"/>
    </location>
</feature>
<dbReference type="RefSeq" id="WP_280575521.1">
    <property type="nucleotide sequence ID" value="NZ_JARXRM010000043.1"/>
</dbReference>
<evidence type="ECO:0000313" key="2">
    <source>
        <dbReference type="EMBL" id="MDH5824223.1"/>
    </source>
</evidence>